<gene>
    <name evidence="6" type="ORF">C9I94_07430</name>
</gene>
<protein>
    <submittedName>
        <fullName evidence="6">LD-carboxypeptidase</fullName>
    </submittedName>
</protein>
<dbReference type="CDD" id="cd07062">
    <property type="entry name" value="Peptidase_S66_mccF_like"/>
    <property type="match status" value="1"/>
</dbReference>
<dbReference type="STRING" id="680026.AB733_03515"/>
<sequence length="337" mass="37415">MEIRLPQPLKQGDTIGFFSPSSPATHFAPTRFARAKQYLESQGYKLKAGALTSQSDHYRSGTIQQRADELNALIRDPDVRCIMSTIGGMNSNSLLPYLDYDALKADPKIIMGYSDVTALLLGIYQRTGIITFYGPALVASFGELAPLVDDTFASFLALTQPQPLPYRYSQPQYWSDAFINWEEQTETKPVKVNECEFQGEGVYSGRLIGGNQNTMMAIWGSDYMPDIQQGDILLVEDSLSDIATLERTTAQLKISGVFDRVSAIILGKHELFKDLGTGRRPIDVYREVLNGQPMPIVNGFDSCHTHPMLTMPIGATVTLNFDLGTVDIIEPWLAKRS</sequence>
<evidence type="ECO:0000256" key="1">
    <source>
        <dbReference type="ARBA" id="ARBA00010233"/>
    </source>
</evidence>
<evidence type="ECO:0000313" key="7">
    <source>
        <dbReference type="Proteomes" id="UP000240481"/>
    </source>
</evidence>
<dbReference type="SUPFAM" id="SSF52317">
    <property type="entry name" value="Class I glutamine amidotransferase-like"/>
    <property type="match status" value="1"/>
</dbReference>
<dbReference type="InterPro" id="IPR027478">
    <property type="entry name" value="LdcA_N"/>
</dbReference>
<keyword evidence="7" id="KW-1185">Reference proteome</keyword>
<evidence type="ECO:0000313" key="6">
    <source>
        <dbReference type="EMBL" id="PSW25468.1"/>
    </source>
</evidence>
<dbReference type="AlphaFoldDB" id="A0A0J8Y2M8"/>
<evidence type="ECO:0000259" key="5">
    <source>
        <dbReference type="Pfam" id="PF17676"/>
    </source>
</evidence>
<dbReference type="SUPFAM" id="SSF141986">
    <property type="entry name" value="LD-carboxypeptidase A C-terminal domain-like"/>
    <property type="match status" value="1"/>
</dbReference>
<feature type="active site" description="Charge relay system" evidence="3">
    <location>
        <position position="304"/>
    </location>
</feature>
<dbReference type="PANTHER" id="PTHR30237:SF5">
    <property type="entry name" value="CARBOXYPEPTIDASE VC_A0337-RELATED"/>
    <property type="match status" value="1"/>
</dbReference>
<evidence type="ECO:0000259" key="4">
    <source>
        <dbReference type="Pfam" id="PF02016"/>
    </source>
</evidence>
<proteinExistence type="inferred from homology"/>
<dbReference type="InterPro" id="IPR029062">
    <property type="entry name" value="Class_I_gatase-like"/>
</dbReference>
<evidence type="ECO:0000256" key="2">
    <source>
        <dbReference type="ARBA" id="ARBA00022801"/>
    </source>
</evidence>
<dbReference type="PIRSF" id="PIRSF028757">
    <property type="entry name" value="LD-carboxypeptidase"/>
    <property type="match status" value="1"/>
</dbReference>
<dbReference type="InterPro" id="IPR040921">
    <property type="entry name" value="Peptidase_S66C"/>
</dbReference>
<feature type="active site" description="Charge relay system" evidence="3">
    <location>
        <position position="236"/>
    </location>
</feature>
<dbReference type="Pfam" id="PF17676">
    <property type="entry name" value="Peptidase_S66C"/>
    <property type="match status" value="1"/>
</dbReference>
<dbReference type="EMBL" id="PYLZ01000003">
    <property type="protein sequence ID" value="PSW25468.1"/>
    <property type="molecule type" value="Genomic_DNA"/>
</dbReference>
<dbReference type="InterPro" id="IPR003507">
    <property type="entry name" value="S66_fam"/>
</dbReference>
<dbReference type="Gene3D" id="3.40.50.10740">
    <property type="entry name" value="Class I glutamine amidotransferase-like"/>
    <property type="match status" value="1"/>
</dbReference>
<evidence type="ECO:0000256" key="3">
    <source>
        <dbReference type="PIRSR" id="PIRSR028757-1"/>
    </source>
</evidence>
<accession>A0A0J8Y2M8</accession>
<dbReference type="OrthoDB" id="9807329at2"/>
<organism evidence="6 7">
    <name type="scientific">Photobacterium swingsii</name>
    <dbReference type="NCBI Taxonomy" id="680026"/>
    <lineage>
        <taxon>Bacteria</taxon>
        <taxon>Pseudomonadati</taxon>
        <taxon>Pseudomonadota</taxon>
        <taxon>Gammaproteobacteria</taxon>
        <taxon>Vibrionales</taxon>
        <taxon>Vibrionaceae</taxon>
        <taxon>Photobacterium</taxon>
    </lineage>
</organism>
<dbReference type="Gene3D" id="3.50.30.60">
    <property type="entry name" value="LD-carboxypeptidase A C-terminal domain-like"/>
    <property type="match status" value="1"/>
</dbReference>
<dbReference type="PANTHER" id="PTHR30237">
    <property type="entry name" value="MURAMOYLTETRAPEPTIDE CARBOXYPEPTIDASE"/>
    <property type="match status" value="1"/>
</dbReference>
<name>A0A0J8Y2M8_9GAMM</name>
<keyword evidence="2" id="KW-0378">Hydrolase</keyword>
<dbReference type="Pfam" id="PF02016">
    <property type="entry name" value="Peptidase_S66"/>
    <property type="match status" value="1"/>
</dbReference>
<keyword evidence="6" id="KW-0121">Carboxypeptidase</keyword>
<feature type="domain" description="LD-carboxypeptidase C-terminal" evidence="5">
    <location>
        <begin position="204"/>
        <end position="319"/>
    </location>
</feature>
<feature type="domain" description="LD-carboxypeptidase N-terminal" evidence="4">
    <location>
        <begin position="15"/>
        <end position="134"/>
    </location>
</feature>
<dbReference type="InterPro" id="IPR040449">
    <property type="entry name" value="Peptidase_S66_N"/>
</dbReference>
<dbReference type="Proteomes" id="UP000240481">
    <property type="component" value="Unassembled WGS sequence"/>
</dbReference>
<comment type="similarity">
    <text evidence="1">Belongs to the peptidase S66 family.</text>
</comment>
<feature type="active site" description="Nucleophile" evidence="3">
    <location>
        <position position="114"/>
    </location>
</feature>
<dbReference type="GO" id="GO:0004180">
    <property type="term" value="F:carboxypeptidase activity"/>
    <property type="evidence" value="ECO:0007669"/>
    <property type="project" value="UniProtKB-KW"/>
</dbReference>
<dbReference type="InterPro" id="IPR027461">
    <property type="entry name" value="Carboxypeptidase_A_C_sf"/>
</dbReference>
<keyword evidence="6" id="KW-0645">Protease</keyword>
<comment type="caution">
    <text evidence="6">The sequence shown here is derived from an EMBL/GenBank/DDBJ whole genome shotgun (WGS) entry which is preliminary data.</text>
</comment>
<reference evidence="6 7" key="1">
    <citation type="submission" date="2018-01" db="EMBL/GenBank/DDBJ databases">
        <title>Whole genome sequencing of Histamine producing bacteria.</title>
        <authorList>
            <person name="Butler K."/>
        </authorList>
    </citation>
    <scope>NUCLEOTIDE SEQUENCE [LARGE SCALE GENOMIC DNA]</scope>
    <source>
        <strain evidence="6 7">DSM 24669</strain>
    </source>
</reference>